<protein>
    <submittedName>
        <fullName evidence="6">Arylsulfatase</fullName>
    </submittedName>
</protein>
<dbReference type="PANTHER" id="PTHR42693">
    <property type="entry name" value="ARYLSULFATASE FAMILY MEMBER"/>
    <property type="match status" value="1"/>
</dbReference>
<name>A0ABY1Q2J5_9BACT</name>
<comment type="similarity">
    <text evidence="1">Belongs to the sulfatase family.</text>
</comment>
<evidence type="ECO:0000256" key="3">
    <source>
        <dbReference type="SAM" id="MobiDB-lite"/>
    </source>
</evidence>
<dbReference type="RefSeq" id="WP_283432484.1">
    <property type="nucleotide sequence ID" value="NZ_FXUG01000005.1"/>
</dbReference>
<feature type="signal peptide" evidence="4">
    <location>
        <begin position="1"/>
        <end position="25"/>
    </location>
</feature>
<evidence type="ECO:0000259" key="5">
    <source>
        <dbReference type="Pfam" id="PF00884"/>
    </source>
</evidence>
<reference evidence="6 7" key="1">
    <citation type="submission" date="2017-05" db="EMBL/GenBank/DDBJ databases">
        <authorList>
            <person name="Varghese N."/>
            <person name="Submissions S."/>
        </authorList>
    </citation>
    <scope>NUCLEOTIDE SEQUENCE [LARGE SCALE GENOMIC DNA]</scope>
    <source>
        <strain evidence="6 7">DSM 25457</strain>
    </source>
</reference>
<evidence type="ECO:0000313" key="6">
    <source>
        <dbReference type="EMBL" id="SMP55583.1"/>
    </source>
</evidence>
<dbReference type="InterPro" id="IPR000917">
    <property type="entry name" value="Sulfatase_N"/>
</dbReference>
<dbReference type="CDD" id="cd16025">
    <property type="entry name" value="PAS_like"/>
    <property type="match status" value="1"/>
</dbReference>
<accession>A0ABY1Q2J5</accession>
<dbReference type="Proteomes" id="UP001158067">
    <property type="component" value="Unassembled WGS sequence"/>
</dbReference>
<proteinExistence type="inferred from homology"/>
<gene>
    <name evidence="6" type="ORF">SAMN06265222_1055</name>
</gene>
<feature type="chain" id="PRO_5046485434" evidence="4">
    <location>
        <begin position="26"/>
        <end position="673"/>
    </location>
</feature>
<dbReference type="SUPFAM" id="SSF53649">
    <property type="entry name" value="Alkaline phosphatase-like"/>
    <property type="match status" value="1"/>
</dbReference>
<dbReference type="InterPro" id="IPR017850">
    <property type="entry name" value="Alkaline_phosphatase_core_sf"/>
</dbReference>
<dbReference type="Gene3D" id="3.40.720.10">
    <property type="entry name" value="Alkaline Phosphatase, subunit A"/>
    <property type="match status" value="1"/>
</dbReference>
<feature type="domain" description="Sulfatase N-terminal" evidence="5">
    <location>
        <begin position="28"/>
        <end position="391"/>
    </location>
</feature>
<organism evidence="6 7">
    <name type="scientific">Neorhodopirellula lusitana</name>
    <dbReference type="NCBI Taxonomy" id="445327"/>
    <lineage>
        <taxon>Bacteria</taxon>
        <taxon>Pseudomonadati</taxon>
        <taxon>Planctomycetota</taxon>
        <taxon>Planctomycetia</taxon>
        <taxon>Pirellulales</taxon>
        <taxon>Pirellulaceae</taxon>
        <taxon>Neorhodopirellula</taxon>
    </lineage>
</organism>
<evidence type="ECO:0000256" key="1">
    <source>
        <dbReference type="ARBA" id="ARBA00008779"/>
    </source>
</evidence>
<dbReference type="EMBL" id="FXUG01000005">
    <property type="protein sequence ID" value="SMP55583.1"/>
    <property type="molecule type" value="Genomic_DNA"/>
</dbReference>
<keyword evidence="4" id="KW-0732">Signal</keyword>
<dbReference type="PANTHER" id="PTHR42693:SF53">
    <property type="entry name" value="ENDO-4-O-SULFATASE"/>
    <property type="match status" value="1"/>
</dbReference>
<dbReference type="Gene3D" id="3.30.1120.10">
    <property type="match status" value="1"/>
</dbReference>
<evidence type="ECO:0000313" key="7">
    <source>
        <dbReference type="Proteomes" id="UP001158067"/>
    </source>
</evidence>
<comment type="caution">
    <text evidence="6">The sequence shown here is derived from an EMBL/GenBank/DDBJ whole genome shotgun (WGS) entry which is preliminary data.</text>
</comment>
<sequence>MNRILVTVCVLAIIFVTLAATCVHAERPNVLVIMVDDLGFSDIGCYGSEIDTPNLDLLASGGLRFSQFYNTAKCHSSRVSLLTGLYCIAAGDTSLTHAVTSAEVLANAGYSTAMTGKWHLKEQPTDFGFQKYFGHLSGSCNYFSGDDTFRLNGEAWKVPKTGFYTTVANVDYGLQFLDEARQVDQPWYLYVAFNAPHAPLHALPEDYAKYKGKYSNGWDVTRDARIAKQKQAGVIPDSLKPSPRPEHIPAWEDLTSWQRDYEANRMSTLAAMIDRVDQEVGRLVADLKRTGEFDNTFILFVADNGACPYDRQTPRLDVEPTNAKTSLSDSTGWSWARNSPFRYYKQNQFEGGISTPAIVHWPAGLKQTAGSVVDQPAHLIDVLPTLAEITDSKIPESWLDRDLRPVSGISLKPILDGARIASRPPIHLLFSRDRGLRDGDWKLVSFQSKPWELYNLANDRSELTNLAEVYPERLNAMISTWEDMTKNVLHAPAKFYSEVSESNDPHLHGEWTHFDATSVDGYSRQKNKRARRSSNNSNQPPRIRARKNTTLEIVGSEIRLTFTGDDPGVAIDLRKVSLPNGPYQLAFELKSSVTATGEVFVTTNPKKSLPQGNQVLFDVNGSTDWQAIHIPLVTSKRLQQIRIDVSEGPGNSIIANLRILNEEGKPLMQWPSQ</sequence>
<keyword evidence="2" id="KW-0378">Hydrolase</keyword>
<dbReference type="Pfam" id="PF00884">
    <property type="entry name" value="Sulfatase"/>
    <property type="match status" value="1"/>
</dbReference>
<feature type="region of interest" description="Disordered" evidence="3">
    <location>
        <begin position="522"/>
        <end position="547"/>
    </location>
</feature>
<evidence type="ECO:0000256" key="2">
    <source>
        <dbReference type="ARBA" id="ARBA00022801"/>
    </source>
</evidence>
<keyword evidence="7" id="KW-1185">Reference proteome</keyword>
<dbReference type="InterPro" id="IPR050738">
    <property type="entry name" value="Sulfatase"/>
</dbReference>
<evidence type="ECO:0000256" key="4">
    <source>
        <dbReference type="SAM" id="SignalP"/>
    </source>
</evidence>